<accession>A0A7C2P2R3</accession>
<keyword evidence="3 7" id="KW-0963">Cytoplasm</keyword>
<evidence type="ECO:0000256" key="6">
    <source>
        <dbReference type="ARBA" id="ARBA00022691"/>
    </source>
</evidence>
<dbReference type="HAMAP" id="MF_00090">
    <property type="entry name" value="PIMT"/>
    <property type="match status" value="1"/>
</dbReference>
<dbReference type="GO" id="GO:0005737">
    <property type="term" value="C:cytoplasm"/>
    <property type="evidence" value="ECO:0007669"/>
    <property type="project" value="UniProtKB-SubCell"/>
</dbReference>
<keyword evidence="4 7" id="KW-0489">Methyltransferase</keyword>
<sequence>MPSSEAWSEAANRLARELAARGIRDTRVLQRIATVPRQCFVPPELEDNAYFDGALGIGFGQTISQPYIVALMTEAAALKPQDRVLEIGTGSGYQAAILSGLCQSITSIERIEPLARAAEKRFRELGLKHIEVHVGDGTLGWPDGAPYDAILVTAGAPTAPEPLLEQLADGGRLVVPVGPEDAQSLLVYERHGEQVRSRKLCDCRFVKLIGRAGWKPEEFNEPPGSAERESSP</sequence>
<comment type="function">
    <text evidence="7">Catalyzes the methyl esterification of L-isoaspartyl residues in peptides and proteins that result from spontaneous decomposition of normal L-aspartyl and L-asparaginyl residues. It plays a role in the repair and/or degradation of damaged proteins.</text>
</comment>
<dbReference type="SUPFAM" id="SSF53335">
    <property type="entry name" value="S-adenosyl-L-methionine-dependent methyltransferases"/>
    <property type="match status" value="1"/>
</dbReference>
<dbReference type="Gene3D" id="3.40.50.150">
    <property type="entry name" value="Vaccinia Virus protein VP39"/>
    <property type="match status" value="1"/>
</dbReference>
<dbReference type="AlphaFoldDB" id="A0A7C2P2R3"/>
<dbReference type="NCBIfam" id="TIGR00080">
    <property type="entry name" value="pimt"/>
    <property type="match status" value="1"/>
</dbReference>
<dbReference type="Pfam" id="PF01135">
    <property type="entry name" value="PCMT"/>
    <property type="match status" value="1"/>
</dbReference>
<dbReference type="NCBIfam" id="NF001453">
    <property type="entry name" value="PRK00312.1"/>
    <property type="match status" value="1"/>
</dbReference>
<dbReference type="InterPro" id="IPR000682">
    <property type="entry name" value="PCMT"/>
</dbReference>
<evidence type="ECO:0000256" key="3">
    <source>
        <dbReference type="ARBA" id="ARBA00022490"/>
    </source>
</evidence>
<dbReference type="CDD" id="cd02440">
    <property type="entry name" value="AdoMet_MTases"/>
    <property type="match status" value="1"/>
</dbReference>
<reference evidence="8" key="1">
    <citation type="journal article" date="2020" name="mSystems">
        <title>Genome- and Community-Level Interaction Insights into Carbon Utilization and Element Cycling Functions of Hydrothermarchaeota in Hydrothermal Sediment.</title>
        <authorList>
            <person name="Zhou Z."/>
            <person name="Liu Y."/>
            <person name="Xu W."/>
            <person name="Pan J."/>
            <person name="Luo Z.H."/>
            <person name="Li M."/>
        </authorList>
    </citation>
    <scope>NUCLEOTIDE SEQUENCE [LARGE SCALE GENOMIC DNA]</scope>
    <source>
        <strain evidence="8">SpSt-339</strain>
    </source>
</reference>
<evidence type="ECO:0000313" key="8">
    <source>
        <dbReference type="EMBL" id="HEN16772.1"/>
    </source>
</evidence>
<evidence type="ECO:0000256" key="5">
    <source>
        <dbReference type="ARBA" id="ARBA00022679"/>
    </source>
</evidence>
<dbReference type="PANTHER" id="PTHR11579">
    <property type="entry name" value="PROTEIN-L-ISOASPARTATE O-METHYLTRANSFERASE"/>
    <property type="match status" value="1"/>
</dbReference>
<dbReference type="PROSITE" id="PS01279">
    <property type="entry name" value="PCMT"/>
    <property type="match status" value="1"/>
</dbReference>
<proteinExistence type="inferred from homology"/>
<dbReference type="GO" id="GO:0004719">
    <property type="term" value="F:protein-L-isoaspartate (D-aspartate) O-methyltransferase activity"/>
    <property type="evidence" value="ECO:0007669"/>
    <property type="project" value="UniProtKB-UniRule"/>
</dbReference>
<evidence type="ECO:0000256" key="4">
    <source>
        <dbReference type="ARBA" id="ARBA00022603"/>
    </source>
</evidence>
<gene>
    <name evidence="7" type="primary">pcm</name>
    <name evidence="8" type="ORF">ENQ76_15025</name>
</gene>
<dbReference type="GO" id="GO:0030091">
    <property type="term" value="P:protein repair"/>
    <property type="evidence" value="ECO:0007669"/>
    <property type="project" value="UniProtKB-UniRule"/>
</dbReference>
<organism evidence="8">
    <name type="scientific">Schlesneria paludicola</name>
    <dbReference type="NCBI Taxonomy" id="360056"/>
    <lineage>
        <taxon>Bacteria</taxon>
        <taxon>Pseudomonadati</taxon>
        <taxon>Planctomycetota</taxon>
        <taxon>Planctomycetia</taxon>
        <taxon>Planctomycetales</taxon>
        <taxon>Planctomycetaceae</taxon>
        <taxon>Schlesneria</taxon>
    </lineage>
</organism>
<comment type="similarity">
    <text evidence="2 7">Belongs to the methyltransferase superfamily. L-isoaspartyl/D-aspartyl protein methyltransferase family.</text>
</comment>
<comment type="subcellular location">
    <subcellularLocation>
        <location evidence="1 7">Cytoplasm</location>
    </subcellularLocation>
</comment>
<comment type="caution">
    <text evidence="8">The sequence shown here is derived from an EMBL/GenBank/DDBJ whole genome shotgun (WGS) entry which is preliminary data.</text>
</comment>
<protein>
    <recommendedName>
        <fullName evidence="7">Protein-L-isoaspartate O-methyltransferase</fullName>
        <ecNumber evidence="7">2.1.1.77</ecNumber>
    </recommendedName>
    <alternativeName>
        <fullName evidence="7">L-isoaspartyl protein carboxyl methyltransferase</fullName>
    </alternativeName>
    <alternativeName>
        <fullName evidence="7">Protein L-isoaspartyl methyltransferase</fullName>
    </alternativeName>
    <alternativeName>
        <fullName evidence="7">Protein-beta-aspartate methyltransferase</fullName>
        <shortName evidence="7">PIMT</shortName>
    </alternativeName>
</protein>
<dbReference type="FunFam" id="3.40.50.150:FF:000010">
    <property type="entry name" value="Protein-L-isoaspartate O-methyltransferase"/>
    <property type="match status" value="1"/>
</dbReference>
<dbReference type="EMBL" id="DSOK01000412">
    <property type="protein sequence ID" value="HEN16772.1"/>
    <property type="molecule type" value="Genomic_DNA"/>
</dbReference>
<dbReference type="PANTHER" id="PTHR11579:SF0">
    <property type="entry name" value="PROTEIN-L-ISOASPARTATE(D-ASPARTATE) O-METHYLTRANSFERASE"/>
    <property type="match status" value="1"/>
</dbReference>
<name>A0A7C2P2R3_9PLAN</name>
<dbReference type="InterPro" id="IPR029063">
    <property type="entry name" value="SAM-dependent_MTases_sf"/>
</dbReference>
<comment type="catalytic activity">
    <reaction evidence="7">
        <text>[protein]-L-isoaspartate + S-adenosyl-L-methionine = [protein]-L-isoaspartate alpha-methyl ester + S-adenosyl-L-homocysteine</text>
        <dbReference type="Rhea" id="RHEA:12705"/>
        <dbReference type="Rhea" id="RHEA-COMP:12143"/>
        <dbReference type="Rhea" id="RHEA-COMP:12144"/>
        <dbReference type="ChEBI" id="CHEBI:57856"/>
        <dbReference type="ChEBI" id="CHEBI:59789"/>
        <dbReference type="ChEBI" id="CHEBI:90596"/>
        <dbReference type="ChEBI" id="CHEBI:90598"/>
        <dbReference type="EC" id="2.1.1.77"/>
    </reaction>
</comment>
<keyword evidence="6 7" id="KW-0949">S-adenosyl-L-methionine</keyword>
<dbReference type="GO" id="GO:0032259">
    <property type="term" value="P:methylation"/>
    <property type="evidence" value="ECO:0007669"/>
    <property type="project" value="UniProtKB-KW"/>
</dbReference>
<evidence type="ECO:0000256" key="1">
    <source>
        <dbReference type="ARBA" id="ARBA00004496"/>
    </source>
</evidence>
<evidence type="ECO:0000256" key="7">
    <source>
        <dbReference type="HAMAP-Rule" id="MF_00090"/>
    </source>
</evidence>
<evidence type="ECO:0000256" key="2">
    <source>
        <dbReference type="ARBA" id="ARBA00005369"/>
    </source>
</evidence>
<dbReference type="EC" id="2.1.1.77" evidence="7"/>
<keyword evidence="5 7" id="KW-0808">Transferase</keyword>
<feature type="active site" evidence="7">
    <location>
        <position position="64"/>
    </location>
</feature>